<evidence type="ECO:0000256" key="1">
    <source>
        <dbReference type="ARBA" id="ARBA00022723"/>
    </source>
</evidence>
<keyword evidence="3" id="KW-0904">Protein phosphatase</keyword>
<sequence>MEVIDAHNCLLEFDENTALFAVYDGHGGAEVAQYCAANLPQYIKETKSYKEGRFNEALEEAFLGFDAILTTPKIVQELKVLAGVESDDEG</sequence>
<dbReference type="InterPro" id="IPR036457">
    <property type="entry name" value="PPM-type-like_dom_sf"/>
</dbReference>
<name>A0A8B6GT26_MYTGA</name>
<dbReference type="InterPro" id="IPR000222">
    <property type="entry name" value="PP2C_BS"/>
</dbReference>
<dbReference type="OrthoDB" id="10264738at2759"/>
<proteinExistence type="predicted"/>
<dbReference type="PROSITE" id="PS01032">
    <property type="entry name" value="PPM_1"/>
    <property type="match status" value="1"/>
</dbReference>
<dbReference type="AlphaFoldDB" id="A0A8B6GT26"/>
<dbReference type="Pfam" id="PF00481">
    <property type="entry name" value="PP2C"/>
    <property type="match status" value="1"/>
</dbReference>
<organism evidence="5 6">
    <name type="scientific">Mytilus galloprovincialis</name>
    <name type="common">Mediterranean mussel</name>
    <dbReference type="NCBI Taxonomy" id="29158"/>
    <lineage>
        <taxon>Eukaryota</taxon>
        <taxon>Metazoa</taxon>
        <taxon>Spiralia</taxon>
        <taxon>Lophotrochozoa</taxon>
        <taxon>Mollusca</taxon>
        <taxon>Bivalvia</taxon>
        <taxon>Autobranchia</taxon>
        <taxon>Pteriomorphia</taxon>
        <taxon>Mytilida</taxon>
        <taxon>Mytiloidea</taxon>
        <taxon>Mytilidae</taxon>
        <taxon>Mytilinae</taxon>
        <taxon>Mytilus</taxon>
    </lineage>
</organism>
<protein>
    <submittedName>
        <fullName evidence="5">Protein phosphatase 1G</fullName>
        <ecNumber evidence="5">3.1.3.16</ecNumber>
    </submittedName>
</protein>
<dbReference type="Gene3D" id="3.60.40.10">
    <property type="entry name" value="PPM-type phosphatase domain"/>
    <property type="match status" value="1"/>
</dbReference>
<dbReference type="InterPro" id="IPR001932">
    <property type="entry name" value="PPM-type_phosphatase-like_dom"/>
</dbReference>
<evidence type="ECO:0000256" key="3">
    <source>
        <dbReference type="ARBA" id="ARBA00022912"/>
    </source>
</evidence>
<dbReference type="EMBL" id="UYJE01008966">
    <property type="protein sequence ID" value="VDI68842.1"/>
    <property type="molecule type" value="Genomic_DNA"/>
</dbReference>
<feature type="domain" description="PPM-type phosphatase" evidence="4">
    <location>
        <begin position="5"/>
        <end position="69"/>
    </location>
</feature>
<dbReference type="SUPFAM" id="SSF81606">
    <property type="entry name" value="PP2C-like"/>
    <property type="match status" value="1"/>
</dbReference>
<evidence type="ECO:0000256" key="2">
    <source>
        <dbReference type="ARBA" id="ARBA00022801"/>
    </source>
</evidence>
<accession>A0A8B6GT26</accession>
<comment type="caution">
    <text evidence="5">The sequence shown here is derived from an EMBL/GenBank/DDBJ whole genome shotgun (WGS) entry which is preliminary data.</text>
</comment>
<keyword evidence="6" id="KW-1185">Reference proteome</keyword>
<keyword evidence="1" id="KW-0479">Metal-binding</keyword>
<evidence type="ECO:0000259" key="4">
    <source>
        <dbReference type="Pfam" id="PF00481"/>
    </source>
</evidence>
<dbReference type="EC" id="3.1.3.16" evidence="5"/>
<dbReference type="GO" id="GO:0004722">
    <property type="term" value="F:protein serine/threonine phosphatase activity"/>
    <property type="evidence" value="ECO:0007669"/>
    <property type="project" value="UniProtKB-EC"/>
</dbReference>
<dbReference type="Proteomes" id="UP000596742">
    <property type="component" value="Unassembled WGS sequence"/>
</dbReference>
<reference evidence="5" key="1">
    <citation type="submission" date="2018-11" db="EMBL/GenBank/DDBJ databases">
        <authorList>
            <person name="Alioto T."/>
            <person name="Alioto T."/>
        </authorList>
    </citation>
    <scope>NUCLEOTIDE SEQUENCE</scope>
</reference>
<evidence type="ECO:0000313" key="5">
    <source>
        <dbReference type="EMBL" id="VDI68842.1"/>
    </source>
</evidence>
<dbReference type="GO" id="GO:0046872">
    <property type="term" value="F:metal ion binding"/>
    <property type="evidence" value="ECO:0007669"/>
    <property type="project" value="UniProtKB-KW"/>
</dbReference>
<keyword evidence="2 5" id="KW-0378">Hydrolase</keyword>
<evidence type="ECO:0000313" key="6">
    <source>
        <dbReference type="Proteomes" id="UP000596742"/>
    </source>
</evidence>
<gene>
    <name evidence="5" type="ORF">MGAL_10B032250</name>
</gene>